<dbReference type="AlphaFoldDB" id="A0A0F9U610"/>
<dbReference type="SUPFAM" id="SSF49899">
    <property type="entry name" value="Concanavalin A-like lectins/glucanases"/>
    <property type="match status" value="1"/>
</dbReference>
<evidence type="ECO:0008006" key="2">
    <source>
        <dbReference type="Google" id="ProtNLM"/>
    </source>
</evidence>
<proteinExistence type="predicted"/>
<dbReference type="Gene3D" id="2.60.120.200">
    <property type="match status" value="1"/>
</dbReference>
<comment type="caution">
    <text evidence="1">The sequence shown here is derived from an EMBL/GenBank/DDBJ whole genome shotgun (WGS) entry which is preliminary data.</text>
</comment>
<protein>
    <recommendedName>
        <fullName evidence="2">LamG-like jellyroll fold domain-containing protein</fullName>
    </recommendedName>
</protein>
<dbReference type="InterPro" id="IPR013320">
    <property type="entry name" value="ConA-like_dom_sf"/>
</dbReference>
<dbReference type="EMBL" id="LAZR01000126">
    <property type="protein sequence ID" value="KKN88640.1"/>
    <property type="molecule type" value="Genomic_DNA"/>
</dbReference>
<dbReference type="Pfam" id="PF13385">
    <property type="entry name" value="Laminin_G_3"/>
    <property type="match status" value="1"/>
</dbReference>
<accession>A0A0F9U610</accession>
<sequence length="241" mass="25494">MTLSRRRLLGISTESTLNNGVVSYWKFDDLSGPAIDSAGSNNGTVVGATQGAAGKIGTAYSFDGNDYINIDNAVNDVATDTEGTFATWVRPVVASSAGRIFGFGDTNANEFITFTNNGNAQAVIALTVAGVTKFNIRTTTTAFTNNTWAHVAVVQDGISPIIYINAIAVPLTDVISVDKTLWFVDVSGVDTGRLGSLNYNSGGESLPYVGNIDEPGIWNRPLTQPEMTELYNGGSGLTYPF</sequence>
<reference evidence="1" key="1">
    <citation type="journal article" date="2015" name="Nature">
        <title>Complex archaea that bridge the gap between prokaryotes and eukaryotes.</title>
        <authorList>
            <person name="Spang A."/>
            <person name="Saw J.H."/>
            <person name="Jorgensen S.L."/>
            <person name="Zaremba-Niedzwiedzka K."/>
            <person name="Martijn J."/>
            <person name="Lind A.E."/>
            <person name="van Eijk R."/>
            <person name="Schleper C."/>
            <person name="Guy L."/>
            <person name="Ettema T.J."/>
        </authorList>
    </citation>
    <scope>NUCLEOTIDE SEQUENCE</scope>
</reference>
<gene>
    <name evidence="1" type="ORF">LCGC14_0245310</name>
</gene>
<evidence type="ECO:0000313" key="1">
    <source>
        <dbReference type="EMBL" id="KKN88640.1"/>
    </source>
</evidence>
<organism evidence="1">
    <name type="scientific">marine sediment metagenome</name>
    <dbReference type="NCBI Taxonomy" id="412755"/>
    <lineage>
        <taxon>unclassified sequences</taxon>
        <taxon>metagenomes</taxon>
        <taxon>ecological metagenomes</taxon>
    </lineage>
</organism>
<name>A0A0F9U610_9ZZZZ</name>